<organism evidence="2 3">
    <name type="scientific">Fodinibius salinus</name>
    <dbReference type="NCBI Taxonomy" id="860790"/>
    <lineage>
        <taxon>Bacteria</taxon>
        <taxon>Pseudomonadati</taxon>
        <taxon>Balneolota</taxon>
        <taxon>Balneolia</taxon>
        <taxon>Balneolales</taxon>
        <taxon>Balneolaceae</taxon>
        <taxon>Fodinibius</taxon>
    </lineage>
</organism>
<comment type="caution">
    <text evidence="2">The sequence shown here is derived from an EMBL/GenBank/DDBJ whole genome shotgun (WGS) entry which is preliminary data.</text>
</comment>
<name>A0A5D3YI18_9BACT</name>
<proteinExistence type="predicted"/>
<dbReference type="AlphaFoldDB" id="A0A5D3YI18"/>
<dbReference type="OrthoDB" id="1488726at2"/>
<evidence type="ECO:0000313" key="3">
    <source>
        <dbReference type="Proteomes" id="UP000324595"/>
    </source>
</evidence>
<sequence>MKLSKLLFLVISLAIFSLYGCSDGGPANTNPNITPPSAEEFNNLRAAAWDSLTQTHQFDAANGISFTSENGVDLNVPSGCLTLNGQSASGSATLEYVELFNRSNMLVSNKATMGIDSTGKKRMLISGGSFFMEVTQNGQELEASCNNVQLKIPGNLTGGTDTEMTLWKGNTDNNDNLGWEEEDSTGVAGAGQNLFVENTNYFAFPNDFSPTNVDKFYSDPRPKTTLQVQPPEGYDSENSAVYLSYDGEKNALAQLDTFDENTGIFSEHYGQIPIGLEMHIIFTTEENGQWRYAIKGVTVAEDDLYTFTIADTQLGSKQDLTNAIKNLP</sequence>
<accession>A0A5D3YI18</accession>
<keyword evidence="3" id="KW-1185">Reference proteome</keyword>
<feature type="signal peptide" evidence="1">
    <location>
        <begin position="1"/>
        <end position="20"/>
    </location>
</feature>
<dbReference type="RefSeq" id="WP_148899737.1">
    <property type="nucleotide sequence ID" value="NZ_VNHY01000004.1"/>
</dbReference>
<feature type="chain" id="PRO_5023152015" evidence="1">
    <location>
        <begin position="21"/>
        <end position="328"/>
    </location>
</feature>
<protein>
    <submittedName>
        <fullName evidence="2">Uncharacterized protein</fullName>
    </submittedName>
</protein>
<dbReference type="PROSITE" id="PS51257">
    <property type="entry name" value="PROKAR_LIPOPROTEIN"/>
    <property type="match status" value="1"/>
</dbReference>
<dbReference type="EMBL" id="VNHY01000004">
    <property type="protein sequence ID" value="TYP92179.1"/>
    <property type="molecule type" value="Genomic_DNA"/>
</dbReference>
<keyword evidence="1" id="KW-0732">Signal</keyword>
<evidence type="ECO:0000256" key="1">
    <source>
        <dbReference type="SAM" id="SignalP"/>
    </source>
</evidence>
<reference evidence="2 3" key="1">
    <citation type="submission" date="2019-07" db="EMBL/GenBank/DDBJ databases">
        <title>Genomic Encyclopedia of Archaeal and Bacterial Type Strains, Phase II (KMG-II): from individual species to whole genera.</title>
        <authorList>
            <person name="Goeker M."/>
        </authorList>
    </citation>
    <scope>NUCLEOTIDE SEQUENCE [LARGE SCALE GENOMIC DNA]</scope>
    <source>
        <strain evidence="2 3">DSM 21935</strain>
    </source>
</reference>
<dbReference type="Proteomes" id="UP000324595">
    <property type="component" value="Unassembled WGS sequence"/>
</dbReference>
<gene>
    <name evidence="2" type="ORF">LX73_2430</name>
</gene>
<evidence type="ECO:0000313" key="2">
    <source>
        <dbReference type="EMBL" id="TYP92179.1"/>
    </source>
</evidence>